<dbReference type="GO" id="GO:0006412">
    <property type="term" value="P:translation"/>
    <property type="evidence" value="ECO:0007669"/>
    <property type="project" value="UniProtKB-UniRule"/>
</dbReference>
<keyword evidence="7" id="KW-0479">Metal-binding</keyword>
<evidence type="ECO:0000256" key="3">
    <source>
        <dbReference type="ARBA" id="ARBA00022884"/>
    </source>
</evidence>
<dbReference type="NCBIfam" id="NF001809">
    <property type="entry name" value="PRK00528.1"/>
    <property type="match status" value="1"/>
</dbReference>
<comment type="caution">
    <text evidence="9">The sequence shown here is derived from an EMBL/GenBank/DDBJ whole genome shotgun (WGS) entry which is preliminary data.</text>
</comment>
<dbReference type="PROSITE" id="PS01143">
    <property type="entry name" value="RIBOSOMAL_L31"/>
    <property type="match status" value="1"/>
</dbReference>
<evidence type="ECO:0000313" key="10">
    <source>
        <dbReference type="Proteomes" id="UP000231382"/>
    </source>
</evidence>
<dbReference type="InterPro" id="IPR042105">
    <property type="entry name" value="Ribosomal_bL31_sf"/>
</dbReference>
<dbReference type="InterPro" id="IPR027491">
    <property type="entry name" value="Ribosomal_bL31_A"/>
</dbReference>
<feature type="region of interest" description="Disordered" evidence="8">
    <location>
        <begin position="79"/>
        <end position="112"/>
    </location>
</feature>
<accession>A0A2H0W5M3</accession>
<dbReference type="GO" id="GO:0046872">
    <property type="term" value="F:metal ion binding"/>
    <property type="evidence" value="ECO:0007669"/>
    <property type="project" value="UniProtKB-KW"/>
</dbReference>
<dbReference type="HAMAP" id="MF_00501">
    <property type="entry name" value="Ribosomal_bL31_1"/>
    <property type="match status" value="1"/>
</dbReference>
<dbReference type="PANTHER" id="PTHR33280">
    <property type="entry name" value="50S RIBOSOMAL PROTEIN L31, CHLOROPLASTIC"/>
    <property type="match status" value="1"/>
</dbReference>
<dbReference type="EMBL" id="PEZW01000026">
    <property type="protein sequence ID" value="PIS07386.1"/>
    <property type="molecule type" value="Genomic_DNA"/>
</dbReference>
<gene>
    <name evidence="7" type="primary">rpmE</name>
    <name evidence="9" type="ORF">COT78_03775</name>
</gene>
<evidence type="ECO:0000256" key="4">
    <source>
        <dbReference type="ARBA" id="ARBA00022980"/>
    </source>
</evidence>
<dbReference type="PANTHER" id="PTHR33280:SF1">
    <property type="entry name" value="LARGE RIBOSOMAL SUBUNIT PROTEIN BL31C"/>
    <property type="match status" value="1"/>
</dbReference>
<comment type="similarity">
    <text evidence="1 7">Belongs to the bacterial ribosomal protein bL31 family. Type A subfamily.</text>
</comment>
<dbReference type="Proteomes" id="UP000231382">
    <property type="component" value="Unassembled WGS sequence"/>
</dbReference>
<dbReference type="Gene3D" id="4.10.830.30">
    <property type="entry name" value="Ribosomal protein L31"/>
    <property type="match status" value="1"/>
</dbReference>
<proteinExistence type="inferred from homology"/>
<evidence type="ECO:0000313" key="9">
    <source>
        <dbReference type="EMBL" id="PIS07386.1"/>
    </source>
</evidence>
<dbReference type="SUPFAM" id="SSF143800">
    <property type="entry name" value="L28p-like"/>
    <property type="match status" value="1"/>
</dbReference>
<organism evidence="9 10">
    <name type="scientific">Candidatus Berkelbacteria bacterium CG10_big_fil_rev_8_21_14_0_10_43_13</name>
    <dbReference type="NCBI Taxonomy" id="1974514"/>
    <lineage>
        <taxon>Bacteria</taxon>
        <taxon>Candidatus Berkelbacteria</taxon>
    </lineage>
</organism>
<keyword evidence="7" id="KW-0862">Zinc</keyword>
<dbReference type="NCBIfam" id="TIGR00105">
    <property type="entry name" value="L31"/>
    <property type="match status" value="1"/>
</dbReference>
<evidence type="ECO:0000256" key="2">
    <source>
        <dbReference type="ARBA" id="ARBA00022730"/>
    </source>
</evidence>
<reference evidence="10" key="1">
    <citation type="submission" date="2017-09" db="EMBL/GenBank/DDBJ databases">
        <title>Depth-based differentiation of microbial function through sediment-hosted aquifers and enrichment of novel symbionts in the deep terrestrial subsurface.</title>
        <authorList>
            <person name="Probst A.J."/>
            <person name="Ladd B."/>
            <person name="Jarett J.K."/>
            <person name="Geller-Mcgrath D.E."/>
            <person name="Sieber C.M.K."/>
            <person name="Emerson J.B."/>
            <person name="Anantharaman K."/>
            <person name="Thomas B.C."/>
            <person name="Malmstrom R."/>
            <person name="Stieglmeier M."/>
            <person name="Klingl A."/>
            <person name="Woyke T."/>
            <person name="Ryan C.M."/>
            <person name="Banfield J.F."/>
        </authorList>
    </citation>
    <scope>NUCLEOTIDE SEQUENCE [LARGE SCALE GENOMIC DNA]</scope>
</reference>
<dbReference type="InterPro" id="IPR034704">
    <property type="entry name" value="Ribosomal_bL28/bL31-like_sf"/>
</dbReference>
<evidence type="ECO:0000256" key="5">
    <source>
        <dbReference type="ARBA" id="ARBA00023274"/>
    </source>
</evidence>
<dbReference type="InterPro" id="IPR002150">
    <property type="entry name" value="Ribosomal_bL31"/>
</dbReference>
<feature type="binding site" evidence="7">
    <location>
        <position position="16"/>
    </location>
    <ligand>
        <name>Zn(2+)</name>
        <dbReference type="ChEBI" id="CHEBI:29105"/>
    </ligand>
</feature>
<feature type="binding site" evidence="7">
    <location>
        <position position="36"/>
    </location>
    <ligand>
        <name>Zn(2+)</name>
        <dbReference type="ChEBI" id="CHEBI:29105"/>
    </ligand>
</feature>
<dbReference type="AlphaFoldDB" id="A0A2H0W5M3"/>
<name>A0A2H0W5M3_9BACT</name>
<protein>
    <recommendedName>
        <fullName evidence="6 7">Large ribosomal subunit protein bL31</fullName>
    </recommendedName>
</protein>
<feature type="compositionally biased region" description="Basic and acidic residues" evidence="8">
    <location>
        <begin position="82"/>
        <end position="94"/>
    </location>
</feature>
<dbReference type="GO" id="GO:0019843">
    <property type="term" value="F:rRNA binding"/>
    <property type="evidence" value="ECO:0007669"/>
    <property type="project" value="UniProtKB-KW"/>
</dbReference>
<keyword evidence="2 7" id="KW-0699">rRNA-binding</keyword>
<comment type="cofactor">
    <cofactor evidence="7">
        <name>Zn(2+)</name>
        <dbReference type="ChEBI" id="CHEBI:29105"/>
    </cofactor>
    <text evidence="7">Binds 1 zinc ion per subunit.</text>
</comment>
<comment type="subunit">
    <text evidence="7">Part of the 50S ribosomal subunit.</text>
</comment>
<evidence type="ECO:0000256" key="1">
    <source>
        <dbReference type="ARBA" id="ARBA00009296"/>
    </source>
</evidence>
<evidence type="ECO:0000256" key="6">
    <source>
        <dbReference type="ARBA" id="ARBA00035687"/>
    </source>
</evidence>
<evidence type="ECO:0000256" key="7">
    <source>
        <dbReference type="HAMAP-Rule" id="MF_00501"/>
    </source>
</evidence>
<keyword evidence="3 7" id="KW-0694">RNA-binding</keyword>
<dbReference type="GO" id="GO:0005840">
    <property type="term" value="C:ribosome"/>
    <property type="evidence" value="ECO:0007669"/>
    <property type="project" value="UniProtKB-KW"/>
</dbReference>
<keyword evidence="4 7" id="KW-0689">Ribosomal protein</keyword>
<evidence type="ECO:0000256" key="8">
    <source>
        <dbReference type="SAM" id="MobiDB-lite"/>
    </source>
</evidence>
<keyword evidence="5 7" id="KW-0687">Ribonucleoprotein</keyword>
<sequence>MKQNIHPQYNNITATCVCGGKFVTGSTRDEIKVEICSQCHPFYTGKQKLVDTAGRVDKFKSRMEASAKMKEAKLVKSSKFQPKADRPLVEKVESSESPAVNGEVIETTKKEK</sequence>
<dbReference type="NCBIfam" id="NF000612">
    <property type="entry name" value="PRK00019.1"/>
    <property type="match status" value="1"/>
</dbReference>
<feature type="binding site" evidence="7">
    <location>
        <position position="39"/>
    </location>
    <ligand>
        <name>Zn(2+)</name>
        <dbReference type="ChEBI" id="CHEBI:29105"/>
    </ligand>
</feature>
<dbReference type="Pfam" id="PF01197">
    <property type="entry name" value="Ribosomal_L31"/>
    <property type="match status" value="1"/>
</dbReference>
<dbReference type="PRINTS" id="PR01249">
    <property type="entry name" value="RIBOSOMALL31"/>
</dbReference>
<dbReference type="GO" id="GO:1990904">
    <property type="term" value="C:ribonucleoprotein complex"/>
    <property type="evidence" value="ECO:0007669"/>
    <property type="project" value="UniProtKB-KW"/>
</dbReference>
<feature type="binding site" evidence="7">
    <location>
        <position position="18"/>
    </location>
    <ligand>
        <name>Zn(2+)</name>
        <dbReference type="ChEBI" id="CHEBI:29105"/>
    </ligand>
</feature>
<dbReference type="GO" id="GO:0003735">
    <property type="term" value="F:structural constituent of ribosome"/>
    <property type="evidence" value="ECO:0007669"/>
    <property type="project" value="InterPro"/>
</dbReference>
<comment type="function">
    <text evidence="7">Binds the 23S rRNA.</text>
</comment>